<dbReference type="AlphaFoldDB" id="A0A1S1QDJ5"/>
<proteinExistence type="inferred from homology"/>
<dbReference type="InterPro" id="IPR000683">
    <property type="entry name" value="Gfo/Idh/MocA-like_OxRdtase_N"/>
</dbReference>
<evidence type="ECO:0000256" key="1">
    <source>
        <dbReference type="ARBA" id="ARBA00010928"/>
    </source>
</evidence>
<comment type="caution">
    <text evidence="5">The sequence shown here is derived from an EMBL/GenBank/DDBJ whole genome shotgun (WGS) entry which is preliminary data.</text>
</comment>
<accession>A0A1S1QDJ5</accession>
<dbReference type="InterPro" id="IPR036291">
    <property type="entry name" value="NAD(P)-bd_dom_sf"/>
</dbReference>
<evidence type="ECO:0000256" key="2">
    <source>
        <dbReference type="ARBA" id="ARBA00023002"/>
    </source>
</evidence>
<name>A0A1S1QDJ5_9ACTN</name>
<dbReference type="PANTHER" id="PTHR22604:SF105">
    <property type="entry name" value="TRANS-1,2-DIHYDROBENZENE-1,2-DIOL DEHYDROGENASE"/>
    <property type="match status" value="1"/>
</dbReference>
<reference evidence="6" key="1">
    <citation type="submission" date="2016-07" db="EMBL/GenBank/DDBJ databases">
        <title>Sequence Frankia sp. strain CcI1.17.</title>
        <authorList>
            <person name="Ghodhbane-Gtari F."/>
            <person name="Swanson E."/>
            <person name="Gueddou A."/>
            <person name="Morris K."/>
            <person name="Hezbri K."/>
            <person name="Ktari A."/>
            <person name="Nouioui I."/>
            <person name="Abebe-Akele F."/>
            <person name="Simpson S."/>
            <person name="Thomas K."/>
            <person name="Gtari M."/>
            <person name="Tisa L.S."/>
            <person name="Hurst S."/>
        </authorList>
    </citation>
    <scope>NUCLEOTIDE SEQUENCE [LARGE SCALE GENOMIC DNA]</scope>
    <source>
        <strain evidence="6">Cc1.17</strain>
    </source>
</reference>
<dbReference type="GO" id="GO:0000166">
    <property type="term" value="F:nucleotide binding"/>
    <property type="evidence" value="ECO:0007669"/>
    <property type="project" value="InterPro"/>
</dbReference>
<dbReference type="GO" id="GO:0016491">
    <property type="term" value="F:oxidoreductase activity"/>
    <property type="evidence" value="ECO:0007669"/>
    <property type="project" value="UniProtKB-KW"/>
</dbReference>
<gene>
    <name evidence="5" type="ORF">CC117_24120</name>
</gene>
<sequence>MSTQRLRIGVLGCADIAWRRMLPALAANPDVELTAVASRDAAKAQRFAERFGGEPVVGYSRLLDRPDVDAVYIPLPPGLHAAWVERALRSGRHVLAEKPLTTSRADSERLTALAETSGLALLESLMFLTHSQHATVRDLVGTGEIGTVRGLTAQFAFPATPARGRHSPEVGGGALTDVGVYPLRTALLFLGDELEVVGATLRVDEQLGVDIAGDVLLATPTGVTAHLTFGTEHAYRARYELWGSTGRIAAEWAFTPPPTHPPVIRIERQNRIEKITLAADDQFGNVVAAFVARVRDGVPSVLEGKAVLAQADLIDRVRDSALVLPRREGTPTGS</sequence>
<feature type="domain" description="Gfo/Idh/MocA-like oxidoreductase N-terminal" evidence="3">
    <location>
        <begin position="6"/>
        <end position="120"/>
    </location>
</feature>
<dbReference type="RefSeq" id="WP_071087534.1">
    <property type="nucleotide sequence ID" value="NZ_MBLM01000136.1"/>
</dbReference>
<evidence type="ECO:0000313" key="5">
    <source>
        <dbReference type="EMBL" id="OHV32883.1"/>
    </source>
</evidence>
<dbReference type="OrthoDB" id="9815825at2"/>
<dbReference type="InterPro" id="IPR055170">
    <property type="entry name" value="GFO_IDH_MocA-like_dom"/>
</dbReference>
<evidence type="ECO:0000259" key="4">
    <source>
        <dbReference type="Pfam" id="PF22725"/>
    </source>
</evidence>
<evidence type="ECO:0000259" key="3">
    <source>
        <dbReference type="Pfam" id="PF01408"/>
    </source>
</evidence>
<dbReference type="Pfam" id="PF01408">
    <property type="entry name" value="GFO_IDH_MocA"/>
    <property type="match status" value="1"/>
</dbReference>
<dbReference type="Pfam" id="PF22725">
    <property type="entry name" value="GFO_IDH_MocA_C3"/>
    <property type="match status" value="1"/>
</dbReference>
<dbReference type="Gene3D" id="3.30.360.10">
    <property type="entry name" value="Dihydrodipicolinate Reductase, domain 2"/>
    <property type="match status" value="1"/>
</dbReference>
<organism evidence="5 6">
    <name type="scientific">Parafrankia colletiae</name>
    <dbReference type="NCBI Taxonomy" id="573497"/>
    <lineage>
        <taxon>Bacteria</taxon>
        <taxon>Bacillati</taxon>
        <taxon>Actinomycetota</taxon>
        <taxon>Actinomycetes</taxon>
        <taxon>Frankiales</taxon>
        <taxon>Frankiaceae</taxon>
        <taxon>Parafrankia</taxon>
    </lineage>
</organism>
<dbReference type="SUPFAM" id="SSF55347">
    <property type="entry name" value="Glyceraldehyde-3-phosphate dehydrogenase-like, C-terminal domain"/>
    <property type="match status" value="1"/>
</dbReference>
<comment type="similarity">
    <text evidence="1">Belongs to the Gfo/Idh/MocA family.</text>
</comment>
<keyword evidence="6" id="KW-1185">Reference proteome</keyword>
<feature type="domain" description="GFO/IDH/MocA-like oxidoreductase" evidence="4">
    <location>
        <begin position="134"/>
        <end position="248"/>
    </location>
</feature>
<dbReference type="Gene3D" id="3.40.50.720">
    <property type="entry name" value="NAD(P)-binding Rossmann-like Domain"/>
    <property type="match status" value="1"/>
</dbReference>
<protein>
    <submittedName>
        <fullName evidence="5">Oxidoreductase</fullName>
    </submittedName>
</protein>
<dbReference type="EMBL" id="MBLM01000136">
    <property type="protein sequence ID" value="OHV32883.1"/>
    <property type="molecule type" value="Genomic_DNA"/>
</dbReference>
<evidence type="ECO:0000313" key="6">
    <source>
        <dbReference type="Proteomes" id="UP000179627"/>
    </source>
</evidence>
<keyword evidence="2" id="KW-0560">Oxidoreductase</keyword>
<dbReference type="Proteomes" id="UP000179627">
    <property type="component" value="Unassembled WGS sequence"/>
</dbReference>
<dbReference type="InterPro" id="IPR050984">
    <property type="entry name" value="Gfo/Idh/MocA_domain"/>
</dbReference>
<dbReference type="PANTHER" id="PTHR22604">
    <property type="entry name" value="OXIDOREDUCTASES"/>
    <property type="match status" value="1"/>
</dbReference>
<dbReference type="SUPFAM" id="SSF51735">
    <property type="entry name" value="NAD(P)-binding Rossmann-fold domains"/>
    <property type="match status" value="1"/>
</dbReference>